<proteinExistence type="predicted"/>
<evidence type="ECO:0000313" key="1">
    <source>
        <dbReference type="EMBL" id="KAJ3488355.1"/>
    </source>
</evidence>
<reference evidence="1" key="1">
    <citation type="submission" date="2022-07" db="EMBL/GenBank/DDBJ databases">
        <title>Genome Sequence of Lecanicillium saksenae.</title>
        <authorList>
            <person name="Buettner E."/>
        </authorList>
    </citation>
    <scope>NUCLEOTIDE SEQUENCE</scope>
    <source>
        <strain evidence="1">VT-O1</strain>
    </source>
</reference>
<organism evidence="1 2">
    <name type="scientific">Lecanicillium saksenae</name>
    <dbReference type="NCBI Taxonomy" id="468837"/>
    <lineage>
        <taxon>Eukaryota</taxon>
        <taxon>Fungi</taxon>
        <taxon>Dikarya</taxon>
        <taxon>Ascomycota</taxon>
        <taxon>Pezizomycotina</taxon>
        <taxon>Sordariomycetes</taxon>
        <taxon>Hypocreomycetidae</taxon>
        <taxon>Hypocreales</taxon>
        <taxon>Cordycipitaceae</taxon>
        <taxon>Lecanicillium</taxon>
    </lineage>
</organism>
<dbReference type="Proteomes" id="UP001148737">
    <property type="component" value="Unassembled WGS sequence"/>
</dbReference>
<accession>A0ACC1QTG1</accession>
<protein>
    <submittedName>
        <fullName evidence="1">Uncharacterized protein</fullName>
    </submittedName>
</protein>
<dbReference type="EMBL" id="JANAKD010000792">
    <property type="protein sequence ID" value="KAJ3488355.1"/>
    <property type="molecule type" value="Genomic_DNA"/>
</dbReference>
<name>A0ACC1QTG1_9HYPO</name>
<comment type="caution">
    <text evidence="1">The sequence shown here is derived from an EMBL/GenBank/DDBJ whole genome shotgun (WGS) entry which is preliminary data.</text>
</comment>
<evidence type="ECO:0000313" key="2">
    <source>
        <dbReference type="Proteomes" id="UP001148737"/>
    </source>
</evidence>
<sequence length="627" mass="69901">MWDVIWTDPDKELVGEHRARKGRLRDDKEKSSIRSGRDSAATSSSNSSSEAPFTFFRSKSAKNAIALKEKDSNRSPSFSGLATPSLTSTLSPFSQTFDSSSRRSSGMVTTAPTSPSKDGPETLFSGSERDTFPSFDECLSQSFGSIDSAAANPISSFSDANGAEPPNIATLIQMLGDLPPKLDLQNIPRSINHESNRHLKNKPTDKETPSSSFNPLVTSPKSPTKYHGPSLIPENLPESPIMLTPPPKSPRRPTPTLLGINNPAAWRTPSQWRDQDAKRLQRATRAASRKIDKENDIKTEGFAIRDSIECVRSAAGAPTAMILAKVKQVVATNPGVRADIEPENSKQHWMLSLLHGLGYITDPELDERNVVTLPPTAHVMLLYETNEYAMHLNTVYPKTQLYHITKEVPASGWSHNIQPIHAPLDDAECFPVPSRAFQTVFSYSLPSRCSYDVLPKILGSVYKCLKPGGSFKVTIIDPLPCAETLGQKLRGWMDKHLFPNIEQKSRCLEPSRLFPKLLGEAGLRGKGSRRTKVKFFALQENARGADYHDPDASIQKLYRERQDKAELRSLVGRMFWLEVWGQYVTPPNSSWWDDPECVAECRQLGTFWEYHIIDAVKFEQNMSETIF</sequence>
<gene>
    <name evidence="1" type="ORF">NLG97_g6211</name>
</gene>
<keyword evidence="2" id="KW-1185">Reference proteome</keyword>